<dbReference type="EMBL" id="FORX01000013">
    <property type="protein sequence ID" value="SFK05867.1"/>
    <property type="molecule type" value="Genomic_DNA"/>
</dbReference>
<sequence>MRCLVSQESTSLERLIFERPSEGTGGPATKSINKYFCILNFMIFKELSHSSADGI</sequence>
<reference evidence="2" key="1">
    <citation type="submission" date="2016-10" db="EMBL/GenBank/DDBJ databases">
        <authorList>
            <person name="Varghese N."/>
            <person name="Submissions S."/>
        </authorList>
    </citation>
    <scope>NUCLEOTIDE SEQUENCE [LARGE SCALE GENOMIC DNA]</scope>
    <source>
        <strain evidence="2">DSM 5918</strain>
    </source>
</reference>
<dbReference type="AlphaFoldDB" id="A0A1I3WGC6"/>
<protein>
    <submittedName>
        <fullName evidence="1">Uncharacterized protein</fullName>
    </submittedName>
</protein>
<organism evidence="1 2">
    <name type="scientific">Desulfomicrobium apsheronum</name>
    <dbReference type="NCBI Taxonomy" id="52560"/>
    <lineage>
        <taxon>Bacteria</taxon>
        <taxon>Pseudomonadati</taxon>
        <taxon>Thermodesulfobacteriota</taxon>
        <taxon>Desulfovibrionia</taxon>
        <taxon>Desulfovibrionales</taxon>
        <taxon>Desulfomicrobiaceae</taxon>
        <taxon>Desulfomicrobium</taxon>
    </lineage>
</organism>
<gene>
    <name evidence="1" type="ORF">SAMN04488082_1131</name>
</gene>
<accession>A0A1I3WGC6</accession>
<proteinExistence type="predicted"/>
<evidence type="ECO:0000313" key="1">
    <source>
        <dbReference type="EMBL" id="SFK05867.1"/>
    </source>
</evidence>
<dbReference type="Proteomes" id="UP000198635">
    <property type="component" value="Unassembled WGS sequence"/>
</dbReference>
<evidence type="ECO:0000313" key="2">
    <source>
        <dbReference type="Proteomes" id="UP000198635"/>
    </source>
</evidence>
<name>A0A1I3WGC6_9BACT</name>
<keyword evidence="2" id="KW-1185">Reference proteome</keyword>